<dbReference type="STRING" id="504805.SAMN05421505_15513"/>
<name>A0A1G8KUC0_9ACTN</name>
<protein>
    <submittedName>
        <fullName evidence="1">Uncharacterized protein</fullName>
    </submittedName>
</protein>
<keyword evidence="2" id="KW-1185">Reference proteome</keyword>
<dbReference type="Proteomes" id="UP000198923">
    <property type="component" value="Unassembled WGS sequence"/>
</dbReference>
<dbReference type="EMBL" id="FNCN01000055">
    <property type="protein sequence ID" value="SDI46979.1"/>
    <property type="molecule type" value="Genomic_DNA"/>
</dbReference>
<gene>
    <name evidence="1" type="ORF">SAMN05421505_15513</name>
</gene>
<reference evidence="1 2" key="1">
    <citation type="submission" date="2016-10" db="EMBL/GenBank/DDBJ databases">
        <authorList>
            <person name="de Groot N.N."/>
        </authorList>
    </citation>
    <scope>NUCLEOTIDE SEQUENCE [LARGE SCALE GENOMIC DNA]</scope>
    <source>
        <strain evidence="1 2">CPCC 201354</strain>
    </source>
</reference>
<dbReference type="AlphaFoldDB" id="A0A1G8KUC0"/>
<dbReference type="RefSeq" id="WP_143020512.1">
    <property type="nucleotide sequence ID" value="NZ_FNCN01000055.1"/>
</dbReference>
<accession>A0A1G8KUC0</accession>
<proteinExistence type="predicted"/>
<evidence type="ECO:0000313" key="1">
    <source>
        <dbReference type="EMBL" id="SDI46979.1"/>
    </source>
</evidence>
<organism evidence="1 2">
    <name type="scientific">Sinosporangium album</name>
    <dbReference type="NCBI Taxonomy" id="504805"/>
    <lineage>
        <taxon>Bacteria</taxon>
        <taxon>Bacillati</taxon>
        <taxon>Actinomycetota</taxon>
        <taxon>Actinomycetes</taxon>
        <taxon>Streptosporangiales</taxon>
        <taxon>Streptosporangiaceae</taxon>
        <taxon>Sinosporangium</taxon>
    </lineage>
</organism>
<sequence>MTPRHVLAEEHQQALSAASQLVNLLALRHNIPANAQSLPCSVVVRVFTGLVAHVDQVIWWTVPDMTGARRQPLITYAHSVEGAATRLAETYTAIRTISVAELLAKGLITPLSTPLVTETDTRRAAAPY</sequence>
<evidence type="ECO:0000313" key="2">
    <source>
        <dbReference type="Proteomes" id="UP000198923"/>
    </source>
</evidence>